<evidence type="ECO:0000313" key="3">
    <source>
        <dbReference type="Proteomes" id="UP000051952"/>
    </source>
</evidence>
<sequence>MAPFNVKRRSTHLARSQVSPFPPSLPTLKMTRTISSSYAWKKPLTQRPPTPKGGFQC</sequence>
<accession>A0A0S4IL80</accession>
<dbReference type="Proteomes" id="UP000051952">
    <property type="component" value="Unassembled WGS sequence"/>
</dbReference>
<keyword evidence="3" id="KW-1185">Reference proteome</keyword>
<evidence type="ECO:0000313" key="2">
    <source>
        <dbReference type="EMBL" id="CUE71015.1"/>
    </source>
</evidence>
<protein>
    <submittedName>
        <fullName evidence="2">Uncharacterized protein</fullName>
    </submittedName>
</protein>
<dbReference type="VEuPathDB" id="TriTrypDB:BSAL_52780"/>
<evidence type="ECO:0000256" key="1">
    <source>
        <dbReference type="SAM" id="MobiDB-lite"/>
    </source>
</evidence>
<dbReference type="AlphaFoldDB" id="A0A0S4IL80"/>
<dbReference type="EMBL" id="CYKH01000097">
    <property type="protein sequence ID" value="CUE71015.1"/>
    <property type="molecule type" value="Genomic_DNA"/>
</dbReference>
<gene>
    <name evidence="2" type="ORF">BSAL_52780</name>
</gene>
<proteinExistence type="predicted"/>
<organism evidence="2 3">
    <name type="scientific">Bodo saltans</name>
    <name type="common">Flagellated protozoan</name>
    <dbReference type="NCBI Taxonomy" id="75058"/>
    <lineage>
        <taxon>Eukaryota</taxon>
        <taxon>Discoba</taxon>
        <taxon>Euglenozoa</taxon>
        <taxon>Kinetoplastea</taxon>
        <taxon>Metakinetoplastina</taxon>
        <taxon>Eubodonida</taxon>
        <taxon>Bodonidae</taxon>
        <taxon>Bodo</taxon>
    </lineage>
</organism>
<reference evidence="3" key="1">
    <citation type="submission" date="2015-09" db="EMBL/GenBank/DDBJ databases">
        <authorList>
            <consortium name="Pathogen Informatics"/>
        </authorList>
    </citation>
    <scope>NUCLEOTIDE SEQUENCE [LARGE SCALE GENOMIC DNA]</scope>
    <source>
        <strain evidence="3">Lake Konstanz</strain>
    </source>
</reference>
<name>A0A0S4IL80_BODSA</name>
<feature type="region of interest" description="Disordered" evidence="1">
    <location>
        <begin position="1"/>
        <end position="27"/>
    </location>
</feature>
<feature type="compositionally biased region" description="Basic residues" evidence="1">
    <location>
        <begin position="1"/>
        <end position="12"/>
    </location>
</feature>